<keyword evidence="2" id="KW-1185">Reference proteome</keyword>
<reference evidence="2" key="1">
    <citation type="journal article" date="2019" name="Int. J. Syst. Evol. Microbiol.">
        <title>The Global Catalogue of Microorganisms (GCM) 10K type strain sequencing project: providing services to taxonomists for standard genome sequencing and annotation.</title>
        <authorList>
            <consortium name="The Broad Institute Genomics Platform"/>
            <consortium name="The Broad Institute Genome Sequencing Center for Infectious Disease"/>
            <person name="Wu L."/>
            <person name="Ma J."/>
        </authorList>
    </citation>
    <scope>NUCLEOTIDE SEQUENCE [LARGE SCALE GENOMIC DNA]</scope>
    <source>
        <strain evidence="2">CGMCC 1.15342</strain>
    </source>
</reference>
<accession>A0ABQ1MGC3</accession>
<dbReference type="Proteomes" id="UP000597338">
    <property type="component" value="Unassembled WGS sequence"/>
</dbReference>
<sequence length="132" mass="14854">MPDLEYHVLSIENLSHSLSIPDGYTADELKGKLSGKNEYKASYSTETNTVAIDVRSELQLKGETDNQYTKLFHIEVRTIYYIPNLQHFFTDNGDEIKPEIMDRLLVLAIAHARGVQSTIISGTPISKTLIRG</sequence>
<evidence type="ECO:0000313" key="2">
    <source>
        <dbReference type="Proteomes" id="UP000597338"/>
    </source>
</evidence>
<comment type="caution">
    <text evidence="1">The sequence shown here is derived from an EMBL/GenBank/DDBJ whole genome shotgun (WGS) entry which is preliminary data.</text>
</comment>
<evidence type="ECO:0000313" key="1">
    <source>
        <dbReference type="EMBL" id="GGC38551.1"/>
    </source>
</evidence>
<proteinExistence type="predicted"/>
<gene>
    <name evidence="1" type="ORF">GCM10011386_33340</name>
</gene>
<organism evidence="1 2">
    <name type="scientific">Parapedobacter defluvii</name>
    <dbReference type="NCBI Taxonomy" id="2045106"/>
    <lineage>
        <taxon>Bacteria</taxon>
        <taxon>Pseudomonadati</taxon>
        <taxon>Bacteroidota</taxon>
        <taxon>Sphingobacteriia</taxon>
        <taxon>Sphingobacteriales</taxon>
        <taxon>Sphingobacteriaceae</taxon>
        <taxon>Parapedobacter</taxon>
    </lineage>
</organism>
<dbReference type="RefSeq" id="WP_188752593.1">
    <property type="nucleotide sequence ID" value="NZ_BMIK01000013.1"/>
</dbReference>
<dbReference type="EMBL" id="BMIK01000013">
    <property type="protein sequence ID" value="GGC38551.1"/>
    <property type="molecule type" value="Genomic_DNA"/>
</dbReference>
<name>A0ABQ1MGC3_9SPHI</name>
<protein>
    <submittedName>
        <fullName evidence="1">Uncharacterized protein</fullName>
    </submittedName>
</protein>